<dbReference type="CDD" id="cd01822">
    <property type="entry name" value="Lysophospholipase_L1_like"/>
    <property type="match status" value="1"/>
</dbReference>
<dbReference type="AlphaFoldDB" id="A0A1H4FB69"/>
<proteinExistence type="predicted"/>
<dbReference type="Gene3D" id="3.40.50.1110">
    <property type="entry name" value="SGNH hydrolase"/>
    <property type="match status" value="1"/>
</dbReference>
<dbReference type="InterPro" id="IPR036514">
    <property type="entry name" value="SGNH_hydro_sf"/>
</dbReference>
<dbReference type="Proteomes" id="UP000199397">
    <property type="component" value="Unassembled WGS sequence"/>
</dbReference>
<dbReference type="GO" id="GO:0004622">
    <property type="term" value="F:phosphatidylcholine lysophospholipase activity"/>
    <property type="evidence" value="ECO:0007669"/>
    <property type="project" value="TreeGrafter"/>
</dbReference>
<dbReference type="SUPFAM" id="SSF52266">
    <property type="entry name" value="SGNH hydrolase"/>
    <property type="match status" value="1"/>
</dbReference>
<accession>A0A1H4FB69</accession>
<evidence type="ECO:0000256" key="1">
    <source>
        <dbReference type="SAM" id="SignalP"/>
    </source>
</evidence>
<feature type="domain" description="SGNH hydrolase-type esterase" evidence="2">
    <location>
        <begin position="40"/>
        <end position="194"/>
    </location>
</feature>
<protein>
    <submittedName>
        <fullName evidence="3">Acyl-CoA thioesterase-1</fullName>
    </submittedName>
</protein>
<evidence type="ECO:0000313" key="4">
    <source>
        <dbReference type="Proteomes" id="UP000199397"/>
    </source>
</evidence>
<feature type="chain" id="PRO_5011575931" evidence="1">
    <location>
        <begin position="24"/>
        <end position="216"/>
    </location>
</feature>
<dbReference type="PANTHER" id="PTHR30383">
    <property type="entry name" value="THIOESTERASE 1/PROTEASE 1/LYSOPHOSPHOLIPASE L1"/>
    <property type="match status" value="1"/>
</dbReference>
<dbReference type="STRING" id="525918.SAMN05660964_02912"/>
<dbReference type="PANTHER" id="PTHR30383:SF24">
    <property type="entry name" value="THIOESTERASE 1_PROTEASE 1_LYSOPHOSPHOLIPASE L1"/>
    <property type="match status" value="1"/>
</dbReference>
<evidence type="ECO:0000259" key="2">
    <source>
        <dbReference type="Pfam" id="PF13472"/>
    </source>
</evidence>
<dbReference type="InterPro" id="IPR051532">
    <property type="entry name" value="Ester_Hydrolysis_Enzymes"/>
</dbReference>
<keyword evidence="4" id="KW-1185">Reference proteome</keyword>
<name>A0A1H4FB69_9GAMM</name>
<sequence length="216" mass="23684">MLRTLYLIFCLLGFLPVTTVVMANETPPAARDSPTLLIWGDSLSAAYGIPVEKGWVNLLQEKLEDKYRVVNGSISGETSAGGLTRLPDAIKTHQPAYLLLELGANDGLRGIDLPTMRSNLEQMVKLAQEAKAQVILIGIKLPPNYGTTFTDKFEAIYAELAKQYALPIVPFLLEGVAEDWDLMQADGLHPTAEAQPQVLENVWKVLKDIILLNSPA</sequence>
<dbReference type="EMBL" id="FNQP01000019">
    <property type="protein sequence ID" value="SEA94535.1"/>
    <property type="molecule type" value="Genomic_DNA"/>
</dbReference>
<gene>
    <name evidence="3" type="ORF">SAMN05660964_02912</name>
</gene>
<reference evidence="3 4" key="1">
    <citation type="submission" date="2016-10" db="EMBL/GenBank/DDBJ databases">
        <authorList>
            <person name="de Groot N.N."/>
        </authorList>
    </citation>
    <scope>NUCLEOTIDE SEQUENCE [LARGE SCALE GENOMIC DNA]</scope>
    <source>
        <strain evidence="3 4">DSM 21228</strain>
    </source>
</reference>
<dbReference type="OrthoDB" id="9786188at2"/>
<evidence type="ECO:0000313" key="3">
    <source>
        <dbReference type="EMBL" id="SEA94535.1"/>
    </source>
</evidence>
<organism evidence="3 4">
    <name type="scientific">Thiothrix caldifontis</name>
    <dbReference type="NCBI Taxonomy" id="525918"/>
    <lineage>
        <taxon>Bacteria</taxon>
        <taxon>Pseudomonadati</taxon>
        <taxon>Pseudomonadota</taxon>
        <taxon>Gammaproteobacteria</taxon>
        <taxon>Thiotrichales</taxon>
        <taxon>Thiotrichaceae</taxon>
        <taxon>Thiothrix</taxon>
    </lineage>
</organism>
<dbReference type="InterPro" id="IPR013830">
    <property type="entry name" value="SGNH_hydro"/>
</dbReference>
<dbReference type="Pfam" id="PF13472">
    <property type="entry name" value="Lipase_GDSL_2"/>
    <property type="match status" value="1"/>
</dbReference>
<keyword evidence="1" id="KW-0732">Signal</keyword>
<feature type="signal peptide" evidence="1">
    <location>
        <begin position="1"/>
        <end position="23"/>
    </location>
</feature>
<dbReference type="RefSeq" id="WP_093069788.1">
    <property type="nucleotide sequence ID" value="NZ_FNQP01000019.1"/>
</dbReference>